<name>A0A518GNA8_9PLAN</name>
<dbReference type="AlphaFoldDB" id="A0A518GNA8"/>
<evidence type="ECO:0000313" key="3">
    <source>
        <dbReference type="Proteomes" id="UP000315349"/>
    </source>
</evidence>
<evidence type="ECO:0000256" key="1">
    <source>
        <dbReference type="ARBA" id="ARBA00022448"/>
    </source>
</evidence>
<keyword evidence="3" id="KW-1185">Reference proteome</keyword>
<dbReference type="RefSeq" id="WP_145298988.1">
    <property type="nucleotide sequence ID" value="NZ_CP036299.1"/>
</dbReference>
<organism evidence="2 3">
    <name type="scientific">Planctopirus ephydatiae</name>
    <dbReference type="NCBI Taxonomy" id="2528019"/>
    <lineage>
        <taxon>Bacteria</taxon>
        <taxon>Pseudomonadati</taxon>
        <taxon>Planctomycetota</taxon>
        <taxon>Planctomycetia</taxon>
        <taxon>Planctomycetales</taxon>
        <taxon>Planctomycetaceae</taxon>
        <taxon>Planctopirus</taxon>
    </lineage>
</organism>
<dbReference type="EMBL" id="CP036299">
    <property type="protein sequence ID" value="QDV30125.1"/>
    <property type="molecule type" value="Genomic_DNA"/>
</dbReference>
<dbReference type="InterPro" id="IPR051909">
    <property type="entry name" value="MFP_Cation_Efflux"/>
</dbReference>
<evidence type="ECO:0000313" key="2">
    <source>
        <dbReference type="EMBL" id="QDV30125.1"/>
    </source>
</evidence>
<accession>A0A518GNA8</accession>
<keyword evidence="1" id="KW-0813">Transport</keyword>
<proteinExistence type="predicted"/>
<dbReference type="GO" id="GO:0030313">
    <property type="term" value="C:cell envelope"/>
    <property type="evidence" value="ECO:0007669"/>
    <property type="project" value="TreeGrafter"/>
</dbReference>
<dbReference type="GO" id="GO:0015679">
    <property type="term" value="P:plasma membrane copper ion transport"/>
    <property type="evidence" value="ECO:0007669"/>
    <property type="project" value="TreeGrafter"/>
</dbReference>
<dbReference type="OrthoDB" id="235102at2"/>
<dbReference type="PANTHER" id="PTHR30097">
    <property type="entry name" value="CATION EFFLUX SYSTEM PROTEIN CUSB"/>
    <property type="match status" value="1"/>
</dbReference>
<dbReference type="Proteomes" id="UP000315349">
    <property type="component" value="Chromosome"/>
</dbReference>
<dbReference type="PANTHER" id="PTHR30097:SF4">
    <property type="entry name" value="SLR6042 PROTEIN"/>
    <property type="match status" value="1"/>
</dbReference>
<evidence type="ECO:0008006" key="4">
    <source>
        <dbReference type="Google" id="ProtNLM"/>
    </source>
</evidence>
<sequence>MIRRLFKPAAIVAFLAIVIVTGYLTRERWQVLLHPETRAADPVEADESPVSSSKIVVGEQAQLNLGLKAKALKPQTYWKTIQVPGMVVDRPGQSDRGVVALATGVVSRVYHFPGDTVRPGEALFNVKLLSESLHLTQTELFKATQEITLAQAQRNRLASIGSGGIPESRIIEVDNQIKRLEVAVKAYRQELQNRGIASHLIDEISQGTFVNEVTVTAPAISGERLSELDPEVTTNSDPTTTFEVQELKVDLGQQVQAGQLLCLLSSHQRLAIEGQAFRDETPLLERSVRESWPVEVDFREETTDWGELKQEFRIRQLANTIDPVNRTFAFRMPLENQSRVIDDEGRRQTLWRFRPGQKVLILVRVEKLENVYVVPSDAVATEGPESFVFTQNVNTFERKPVRILLRDRQRIVLANDGTLIPGTYVVQSAAEQLNRMVKSGANSGIPKGYHIHADGSLHKNEDEGK</sequence>
<dbReference type="Gene3D" id="2.40.420.20">
    <property type="match status" value="1"/>
</dbReference>
<dbReference type="KEGG" id="peh:Spb1_20530"/>
<dbReference type="GO" id="GO:0060003">
    <property type="term" value="P:copper ion export"/>
    <property type="evidence" value="ECO:0007669"/>
    <property type="project" value="TreeGrafter"/>
</dbReference>
<gene>
    <name evidence="2" type="ORF">Spb1_20530</name>
</gene>
<reference evidence="2 3" key="1">
    <citation type="submission" date="2019-02" db="EMBL/GenBank/DDBJ databases">
        <title>Deep-cultivation of Planctomycetes and their phenomic and genomic characterization uncovers novel biology.</title>
        <authorList>
            <person name="Wiegand S."/>
            <person name="Jogler M."/>
            <person name="Boedeker C."/>
            <person name="Pinto D."/>
            <person name="Vollmers J."/>
            <person name="Rivas-Marin E."/>
            <person name="Kohn T."/>
            <person name="Peeters S.H."/>
            <person name="Heuer A."/>
            <person name="Rast P."/>
            <person name="Oberbeckmann S."/>
            <person name="Bunk B."/>
            <person name="Jeske O."/>
            <person name="Meyerdierks A."/>
            <person name="Storesund J.E."/>
            <person name="Kallscheuer N."/>
            <person name="Luecker S."/>
            <person name="Lage O.M."/>
            <person name="Pohl T."/>
            <person name="Merkel B.J."/>
            <person name="Hornburger P."/>
            <person name="Mueller R.-W."/>
            <person name="Bruemmer F."/>
            <person name="Labrenz M."/>
            <person name="Spormann A.M."/>
            <person name="Op den Camp H."/>
            <person name="Overmann J."/>
            <person name="Amann R."/>
            <person name="Jetten M.S.M."/>
            <person name="Mascher T."/>
            <person name="Medema M.H."/>
            <person name="Devos D.P."/>
            <person name="Kaster A.-K."/>
            <person name="Ovreas L."/>
            <person name="Rohde M."/>
            <person name="Galperin M.Y."/>
            <person name="Jogler C."/>
        </authorList>
    </citation>
    <scope>NUCLEOTIDE SEQUENCE [LARGE SCALE GENOMIC DNA]</scope>
    <source>
        <strain evidence="2 3">Spb1</strain>
    </source>
</reference>
<protein>
    <recommendedName>
        <fullName evidence="4">HlyD family secretion protein</fullName>
    </recommendedName>
</protein>